<evidence type="ECO:0000259" key="2">
    <source>
        <dbReference type="Pfam" id="PF01551"/>
    </source>
</evidence>
<protein>
    <submittedName>
        <fullName evidence="3">Peptidase M23</fullName>
    </submittedName>
</protein>
<proteinExistence type="predicted"/>
<dbReference type="InterPro" id="IPR050570">
    <property type="entry name" value="Cell_wall_metabolism_enzyme"/>
</dbReference>
<dbReference type="AlphaFoldDB" id="A0A0H4J986"/>
<reference evidence="3" key="1">
    <citation type="journal article" date="2015" name="Toxicon">
        <title>Production level of tetrodotoxin in Aeromonas is associated with the copy number of a plasmid.</title>
        <authorList>
            <person name="Liu J."/>
            <person name="Wei F."/>
            <person name="Lu Y."/>
            <person name="Ma T."/>
            <person name="Zhao J."/>
            <person name="Gong X."/>
            <person name="Bao B."/>
        </authorList>
    </citation>
    <scope>NUCLEOTIDE SEQUENCE</scope>
    <source>
        <strain evidence="3">Ne-1</strain>
        <plasmid evidence="3">pNe-1</plasmid>
    </source>
</reference>
<sequence>MLDKGKQALGSLLFFLKNPYVLGIVAIVFIITVTVINVVVIMGGTLQSESSDEDVENLYTVCTNGELNKEKFYAMFESAGAFTKKGDEFIAVSKKVSIDPVLLASIAFNETGSGTSKMVKERNNPGGLYDSVNKTFFTYPSLSDGLYSMAKNLFKNYISIGLVSIEQIGSKYAPLGVANDPNNLNANWVPNVSSFANKFGGLTMNCESANLGSGNFVNPVPNPTITSSYGYRIDPITGAQSEYHKGTDFACKNGDPIYASASGTVHTAIYEGWGGGYGHYVMLQHGDKYTLYGHMRTPVVKIGDKVKQGQKIGECGTTGSSTGYHLHFEIQLSPMGERVDPMKFLNKK</sequence>
<dbReference type="PANTHER" id="PTHR21666">
    <property type="entry name" value="PEPTIDASE-RELATED"/>
    <property type="match status" value="1"/>
</dbReference>
<dbReference type="GO" id="GO:0004222">
    <property type="term" value="F:metalloendopeptidase activity"/>
    <property type="evidence" value="ECO:0007669"/>
    <property type="project" value="TreeGrafter"/>
</dbReference>
<geneLocation type="plasmid" evidence="3">
    <name>pNe-1</name>
</geneLocation>
<keyword evidence="3" id="KW-0614">Plasmid</keyword>
<dbReference type="PANTHER" id="PTHR21666:SF270">
    <property type="entry name" value="MUREIN HYDROLASE ACTIVATOR ENVC"/>
    <property type="match status" value="1"/>
</dbReference>
<feature type="transmembrane region" description="Helical" evidence="1">
    <location>
        <begin position="20"/>
        <end position="41"/>
    </location>
</feature>
<feature type="domain" description="M23ase beta-sheet core" evidence="2">
    <location>
        <begin position="243"/>
        <end position="341"/>
    </location>
</feature>
<dbReference type="InterPro" id="IPR011055">
    <property type="entry name" value="Dup_hybrid_motif"/>
</dbReference>
<evidence type="ECO:0000313" key="3">
    <source>
        <dbReference type="EMBL" id="AKO69700.1"/>
    </source>
</evidence>
<dbReference type="RefSeq" id="WP_173026415.1">
    <property type="nucleotide sequence ID" value="NZ_KP738729.1"/>
</dbReference>
<accession>A0A0H4J986</accession>
<keyword evidence="1" id="KW-1133">Transmembrane helix</keyword>
<dbReference type="SUPFAM" id="SSF51261">
    <property type="entry name" value="Duplicated hybrid motif"/>
    <property type="match status" value="1"/>
</dbReference>
<dbReference type="CDD" id="cd12797">
    <property type="entry name" value="M23_peptidase"/>
    <property type="match status" value="1"/>
</dbReference>
<organism evidence="3">
    <name type="scientific">Aeromonas sp. Ne-1</name>
    <dbReference type="NCBI Taxonomy" id="1675689"/>
    <lineage>
        <taxon>Bacteria</taxon>
        <taxon>Pseudomonadati</taxon>
        <taxon>Pseudomonadota</taxon>
        <taxon>Gammaproteobacteria</taxon>
        <taxon>Aeromonadales</taxon>
        <taxon>Aeromonadaceae</taxon>
        <taxon>Aeromonas</taxon>
    </lineage>
</organism>
<keyword evidence="1" id="KW-0812">Transmembrane</keyword>
<evidence type="ECO:0000256" key="1">
    <source>
        <dbReference type="SAM" id="Phobius"/>
    </source>
</evidence>
<dbReference type="Pfam" id="PF01551">
    <property type="entry name" value="Peptidase_M23"/>
    <property type="match status" value="1"/>
</dbReference>
<dbReference type="EMBL" id="KP738729">
    <property type="protein sequence ID" value="AKO69700.1"/>
    <property type="molecule type" value="Genomic_DNA"/>
</dbReference>
<dbReference type="Gene3D" id="2.70.70.10">
    <property type="entry name" value="Glucose Permease (Domain IIA)"/>
    <property type="match status" value="1"/>
</dbReference>
<name>A0A0H4J986_9GAMM</name>
<dbReference type="InterPro" id="IPR016047">
    <property type="entry name" value="M23ase_b-sheet_dom"/>
</dbReference>
<keyword evidence="1" id="KW-0472">Membrane</keyword>